<dbReference type="STRING" id="425265.A8Q8F6"/>
<keyword evidence="5" id="KW-1185">Reference proteome</keyword>
<dbReference type="VEuPathDB" id="FungiDB:MGL_3262"/>
<feature type="coiled-coil region" evidence="1">
    <location>
        <begin position="236"/>
        <end position="263"/>
    </location>
</feature>
<organism evidence="4 5">
    <name type="scientific">Malassezia globosa (strain ATCC MYA-4612 / CBS 7966)</name>
    <name type="common">Dandruff-associated fungus</name>
    <dbReference type="NCBI Taxonomy" id="425265"/>
    <lineage>
        <taxon>Eukaryota</taxon>
        <taxon>Fungi</taxon>
        <taxon>Dikarya</taxon>
        <taxon>Basidiomycota</taxon>
        <taxon>Ustilaginomycotina</taxon>
        <taxon>Malasseziomycetes</taxon>
        <taxon>Malasseziales</taxon>
        <taxon>Malasseziaceae</taxon>
        <taxon>Malassezia</taxon>
    </lineage>
</organism>
<dbReference type="InParanoid" id="A8Q8F6"/>
<feature type="region of interest" description="Disordered" evidence="2">
    <location>
        <begin position="1"/>
        <end position="124"/>
    </location>
</feature>
<evidence type="ECO:0000313" key="5">
    <source>
        <dbReference type="Proteomes" id="UP000008837"/>
    </source>
</evidence>
<name>A8Q8F6_MALGO</name>
<comment type="caution">
    <text evidence="4">The sequence shown here is derived from an EMBL/GenBank/DDBJ whole genome shotgun (WGS) entry which is preliminary data.</text>
</comment>
<dbReference type="OMA" id="CGAVENN"/>
<feature type="compositionally biased region" description="Basic and acidic residues" evidence="2">
    <location>
        <begin position="102"/>
        <end position="118"/>
    </location>
</feature>
<feature type="compositionally biased region" description="Basic and acidic residues" evidence="2">
    <location>
        <begin position="70"/>
        <end position="79"/>
    </location>
</feature>
<protein>
    <recommendedName>
        <fullName evidence="3">Pinin/SDK/MemA protein domain-containing protein</fullName>
    </recommendedName>
</protein>
<dbReference type="KEGG" id="mgl:MGL_3262"/>
<dbReference type="GeneID" id="5854024"/>
<reference evidence="4 5" key="1">
    <citation type="journal article" date="2007" name="Proc. Natl. Acad. Sci. U.S.A.">
        <title>Dandruff-associated Malassezia genomes reveal convergent and divergent virulence traits shared with plant and human fungal pathogens.</title>
        <authorList>
            <person name="Xu J."/>
            <person name="Saunders C.W."/>
            <person name="Hu P."/>
            <person name="Grant R.A."/>
            <person name="Boekhout T."/>
            <person name="Kuramae E.E."/>
            <person name="Kronstad J.W."/>
            <person name="Deangelis Y.M."/>
            <person name="Reeder N.L."/>
            <person name="Johnstone K.R."/>
            <person name="Leland M."/>
            <person name="Fieno A.M."/>
            <person name="Begley W.M."/>
            <person name="Sun Y."/>
            <person name="Lacey M.P."/>
            <person name="Chaudhary T."/>
            <person name="Keough T."/>
            <person name="Chu L."/>
            <person name="Sears R."/>
            <person name="Yuan B."/>
            <person name="Dawson T.L.Jr."/>
        </authorList>
    </citation>
    <scope>NUCLEOTIDE SEQUENCE [LARGE SCALE GENOMIC DNA]</scope>
    <source>
        <strain evidence="5">ATCC MYA-4612 / CBS 7966</strain>
    </source>
</reference>
<accession>A8Q8F6</accession>
<evidence type="ECO:0000256" key="1">
    <source>
        <dbReference type="SAM" id="Coils"/>
    </source>
</evidence>
<keyword evidence="1" id="KW-0175">Coiled coil</keyword>
<dbReference type="AlphaFoldDB" id="A8Q8F6"/>
<evidence type="ECO:0000313" key="4">
    <source>
        <dbReference type="EMBL" id="EDP42504.1"/>
    </source>
</evidence>
<proteinExistence type="predicted"/>
<evidence type="ECO:0000259" key="3">
    <source>
        <dbReference type="Pfam" id="PF04696"/>
    </source>
</evidence>
<dbReference type="Proteomes" id="UP000008837">
    <property type="component" value="Unassembled WGS sequence"/>
</dbReference>
<feature type="compositionally biased region" description="Polar residues" evidence="2">
    <location>
        <begin position="53"/>
        <end position="67"/>
    </location>
</feature>
<feature type="compositionally biased region" description="Polar residues" evidence="2">
    <location>
        <begin position="91"/>
        <end position="101"/>
    </location>
</feature>
<sequence length="264" mass="29707">MDDDNIDMAPAPDLAPEPASNPVSEPPSAQAPRARRSIDERQRGRRLFGMLHSTLTQARDAQTPTRHASSHPDQDRRQDVSSPPSAPEAALTSTSQASARQQDSHEAERRRHDAERASMRQKAQRVRDLAESLVAFEMAHRMARANKRRLSSFLVTHTKKNASNSNALAPRDAMEVTATTAARIVPQVPLCGAVENNAMLTADYEVYYLPRKLLPTQEDALDEQEERVDEDMDKADDDWDQAREAMQKELQETKAELMRHHVAW</sequence>
<evidence type="ECO:0000256" key="2">
    <source>
        <dbReference type="SAM" id="MobiDB-lite"/>
    </source>
</evidence>
<dbReference type="InterPro" id="IPR006786">
    <property type="entry name" value="Pinin_SDK_MemA"/>
</dbReference>
<dbReference type="OrthoDB" id="330772at2759"/>
<gene>
    <name evidence="4" type="ORF">MGL_3262</name>
</gene>
<feature type="domain" description="Pinin/SDK/MemA protein" evidence="3">
    <location>
        <begin position="39"/>
        <end position="159"/>
    </location>
</feature>
<dbReference type="EMBL" id="AAYY01000011">
    <property type="protein sequence ID" value="EDP42504.1"/>
    <property type="molecule type" value="Genomic_DNA"/>
</dbReference>
<dbReference type="RefSeq" id="XP_001729718.1">
    <property type="nucleotide sequence ID" value="XM_001729666.1"/>
</dbReference>
<dbReference type="Pfam" id="PF04696">
    <property type="entry name" value="Pinin_SDK_memA"/>
    <property type="match status" value="1"/>
</dbReference>